<feature type="coiled-coil region" evidence="1">
    <location>
        <begin position="180"/>
        <end position="207"/>
    </location>
</feature>
<evidence type="ECO:0000256" key="1">
    <source>
        <dbReference type="SAM" id="Coils"/>
    </source>
</evidence>
<reference evidence="3" key="1">
    <citation type="submission" date="2022-08" db="EMBL/GenBank/DDBJ databases">
        <authorList>
            <consortium name="DOE Joint Genome Institute"/>
            <person name="Min B."/>
            <person name="Sierra-Patev S."/>
            <person name="Naranjo-Ortiz M."/>
            <person name="Looney B."/>
            <person name="Konkel Z."/>
            <person name="Slot J.C."/>
            <person name="Sakamoto Y."/>
            <person name="Steenwyk J.L."/>
            <person name="Rokas A."/>
            <person name="Carro J."/>
            <person name="Camarero S."/>
            <person name="Ferreira P."/>
            <person name="Molpeceres G."/>
            <person name="Ruiz-duenas F.J."/>
            <person name="Serrano A."/>
            <person name="Henrissat B."/>
            <person name="Drula E."/>
            <person name="Hughes K.W."/>
            <person name="Mata J.L."/>
            <person name="Ishikawa N.K."/>
            <person name="Vargas-Isla R."/>
            <person name="Ushijima S."/>
            <person name="Smith C.A."/>
            <person name="Ahrendt S."/>
            <person name="Andreopoulos W."/>
            <person name="He G."/>
            <person name="LaButti K."/>
            <person name="Lipzen A."/>
            <person name="Ng V."/>
            <person name="Riley R."/>
            <person name="Sandor L."/>
            <person name="Barry K."/>
            <person name="Martinez A.T."/>
            <person name="Xiao Y."/>
            <person name="Gibbons J.G."/>
            <person name="Terashima K."/>
            <person name="Hibbett D.S."/>
            <person name="Grigoriev I.V."/>
        </authorList>
    </citation>
    <scope>NUCLEOTIDE SEQUENCE</scope>
    <source>
        <strain evidence="3">ET3784</strain>
    </source>
</reference>
<feature type="region of interest" description="Disordered" evidence="2">
    <location>
        <begin position="277"/>
        <end position="307"/>
    </location>
</feature>
<evidence type="ECO:0000313" key="4">
    <source>
        <dbReference type="Proteomes" id="UP001176059"/>
    </source>
</evidence>
<evidence type="ECO:0000256" key="2">
    <source>
        <dbReference type="SAM" id="MobiDB-lite"/>
    </source>
</evidence>
<reference evidence="3" key="2">
    <citation type="journal article" date="2023" name="Proc. Natl. Acad. Sci. U.S.A.">
        <title>A global phylogenomic analysis of the shiitake genus Lentinula.</title>
        <authorList>
            <person name="Sierra-Patev S."/>
            <person name="Min B."/>
            <person name="Naranjo-Ortiz M."/>
            <person name="Looney B."/>
            <person name="Konkel Z."/>
            <person name="Slot J.C."/>
            <person name="Sakamoto Y."/>
            <person name="Steenwyk J.L."/>
            <person name="Rokas A."/>
            <person name="Carro J."/>
            <person name="Camarero S."/>
            <person name="Ferreira P."/>
            <person name="Molpeceres G."/>
            <person name="Ruiz-Duenas F.J."/>
            <person name="Serrano A."/>
            <person name="Henrissat B."/>
            <person name="Drula E."/>
            <person name="Hughes K.W."/>
            <person name="Mata J.L."/>
            <person name="Ishikawa N.K."/>
            <person name="Vargas-Isla R."/>
            <person name="Ushijima S."/>
            <person name="Smith C.A."/>
            <person name="Donoghue J."/>
            <person name="Ahrendt S."/>
            <person name="Andreopoulos W."/>
            <person name="He G."/>
            <person name="LaButti K."/>
            <person name="Lipzen A."/>
            <person name="Ng V."/>
            <person name="Riley R."/>
            <person name="Sandor L."/>
            <person name="Barry K."/>
            <person name="Martinez A.T."/>
            <person name="Xiao Y."/>
            <person name="Gibbons J.G."/>
            <person name="Terashima K."/>
            <person name="Grigoriev I.V."/>
            <person name="Hibbett D."/>
        </authorList>
    </citation>
    <scope>NUCLEOTIDE SEQUENCE</scope>
    <source>
        <strain evidence="3">ET3784</strain>
    </source>
</reference>
<dbReference type="AlphaFoldDB" id="A0AA38J7L6"/>
<keyword evidence="1" id="KW-0175">Coiled coil</keyword>
<gene>
    <name evidence="3" type="ORF">DFJ43DRAFT_1215363</name>
</gene>
<organism evidence="3 4">
    <name type="scientific">Lentinula guzmanii</name>
    <dbReference type="NCBI Taxonomy" id="2804957"/>
    <lineage>
        <taxon>Eukaryota</taxon>
        <taxon>Fungi</taxon>
        <taxon>Dikarya</taxon>
        <taxon>Basidiomycota</taxon>
        <taxon>Agaricomycotina</taxon>
        <taxon>Agaricomycetes</taxon>
        <taxon>Agaricomycetidae</taxon>
        <taxon>Agaricales</taxon>
        <taxon>Marasmiineae</taxon>
        <taxon>Omphalotaceae</taxon>
        <taxon>Lentinula</taxon>
    </lineage>
</organism>
<dbReference type="EMBL" id="JANVFO010000091">
    <property type="protein sequence ID" value="KAJ3714575.1"/>
    <property type="molecule type" value="Genomic_DNA"/>
</dbReference>
<accession>A0AA38J7L6</accession>
<evidence type="ECO:0000313" key="3">
    <source>
        <dbReference type="EMBL" id="KAJ3714575.1"/>
    </source>
</evidence>
<dbReference type="Proteomes" id="UP001176059">
    <property type="component" value="Unassembled WGS sequence"/>
</dbReference>
<name>A0AA38J7L6_9AGAR</name>
<comment type="caution">
    <text evidence="3">The sequence shown here is derived from an EMBL/GenBank/DDBJ whole genome shotgun (WGS) entry which is preliminary data.</text>
</comment>
<feature type="compositionally biased region" description="Acidic residues" evidence="2">
    <location>
        <begin position="298"/>
        <end position="307"/>
    </location>
</feature>
<protein>
    <submittedName>
        <fullName evidence="3">Uncharacterized protein</fullName>
    </submittedName>
</protein>
<sequence>MIFGIAKMREWWFRASSSELAFRAMALSNEDRSQMIGPDASDAMGSLDGRTWERPQAFYAVQSYVPELLHLRELLIYFMKASRVVWLRFMSEFEEGGEISCATQEQIDRAFMEKTNDLNEAAFGMYRQTARVNPTISLSQYNSRQMYKFNGTSDFLQSLSPEMRRWFRKITRRQDSSGINRQEKLKLAEHHQKVAEARTKKDQTNAAKRLAAEQEIDAIIPILTLTELESRLLKGVDRYLTVNDLTRYLKWHKKNGIAAIERYLEARTSGDFVNAEVEGEEDHPEVTVEDLGGNSDGYDSEEEYYRT</sequence>
<proteinExistence type="predicted"/>
<keyword evidence="4" id="KW-1185">Reference proteome</keyword>